<evidence type="ECO:0000313" key="2">
    <source>
        <dbReference type="EMBL" id="MBL0385893.1"/>
    </source>
</evidence>
<dbReference type="Pfam" id="PF07484">
    <property type="entry name" value="Collar"/>
    <property type="match status" value="1"/>
</dbReference>
<dbReference type="InterPro" id="IPR011083">
    <property type="entry name" value="Phage_tail_collar_dom"/>
</dbReference>
<name>A0ABS1J6J3_9BACL</name>
<dbReference type="InterPro" id="IPR037053">
    <property type="entry name" value="Phage_tail_collar_dom_sf"/>
</dbReference>
<evidence type="ECO:0000313" key="3">
    <source>
        <dbReference type="Proteomes" id="UP000602284"/>
    </source>
</evidence>
<dbReference type="SUPFAM" id="SSF88874">
    <property type="entry name" value="Receptor-binding domain of short tail fibre protein gp12"/>
    <property type="match status" value="1"/>
</dbReference>
<accession>A0ABS1J6J3</accession>
<comment type="caution">
    <text evidence="2">The sequence shown here is derived from an EMBL/GenBank/DDBJ whole genome shotgun (WGS) entry which is preliminary data.</text>
</comment>
<sequence>MATAYVGEIRMFASGKVPNGWALCDGSLLSVNAYPALYSLISTTYGGDGVNNFALPDLRGRLPIHVSSQYPMGSKAGTEKVTLTTAQLPNHTHPGQASSAVGTSADPTNAFWAASTGASNTNFTDGVGVTLTSMSAAAVSSVGSNGAHDNMMPSFTLNFIIALNGEYPNLQ</sequence>
<gene>
    <name evidence="2" type="ORF">JJB07_04445</name>
</gene>
<protein>
    <submittedName>
        <fullName evidence="2">Phage tail protein</fullName>
    </submittedName>
</protein>
<dbReference type="RefSeq" id="WP_201631456.1">
    <property type="nucleotide sequence ID" value="NZ_JAEQNB010000001.1"/>
</dbReference>
<reference evidence="2 3" key="1">
    <citation type="submission" date="2021-01" db="EMBL/GenBank/DDBJ databases">
        <title>Tumebacillus sp. strain ITR2 16S ribosomal RNA gene Genome sequencing and assembly.</title>
        <authorList>
            <person name="Kang M."/>
        </authorList>
    </citation>
    <scope>NUCLEOTIDE SEQUENCE [LARGE SCALE GENOMIC DNA]</scope>
    <source>
        <strain evidence="2 3">ITR2</strain>
    </source>
</reference>
<evidence type="ECO:0000259" key="1">
    <source>
        <dbReference type="Pfam" id="PF07484"/>
    </source>
</evidence>
<organism evidence="2 3">
    <name type="scientific">Tumebacillus amylolyticus</name>
    <dbReference type="NCBI Taxonomy" id="2801339"/>
    <lineage>
        <taxon>Bacteria</taxon>
        <taxon>Bacillati</taxon>
        <taxon>Bacillota</taxon>
        <taxon>Bacilli</taxon>
        <taxon>Bacillales</taxon>
        <taxon>Alicyclobacillaceae</taxon>
        <taxon>Tumebacillus</taxon>
    </lineage>
</organism>
<feature type="domain" description="Phage tail collar" evidence="1">
    <location>
        <begin position="7"/>
        <end position="63"/>
    </location>
</feature>
<dbReference type="EMBL" id="JAEQNB010000001">
    <property type="protein sequence ID" value="MBL0385893.1"/>
    <property type="molecule type" value="Genomic_DNA"/>
</dbReference>
<proteinExistence type="predicted"/>
<dbReference type="Proteomes" id="UP000602284">
    <property type="component" value="Unassembled WGS sequence"/>
</dbReference>
<dbReference type="Gene3D" id="3.90.1340.10">
    <property type="entry name" value="Phage tail collar domain"/>
    <property type="match status" value="1"/>
</dbReference>
<keyword evidence="3" id="KW-1185">Reference proteome</keyword>